<evidence type="ECO:0000313" key="4">
    <source>
        <dbReference type="EMBL" id="MBM7132218.1"/>
    </source>
</evidence>
<keyword evidence="1 2" id="KW-0732">Signal</keyword>
<feature type="domain" description="Outer membrane protein beta-barrel" evidence="3">
    <location>
        <begin position="9"/>
        <end position="184"/>
    </location>
</feature>
<dbReference type="Pfam" id="PF13505">
    <property type="entry name" value="OMP_b-brl"/>
    <property type="match status" value="1"/>
</dbReference>
<organism evidence="4 5">
    <name type="scientific">Dyella mobilis</name>
    <dbReference type="NCBI Taxonomy" id="1849582"/>
    <lineage>
        <taxon>Bacteria</taxon>
        <taxon>Pseudomonadati</taxon>
        <taxon>Pseudomonadota</taxon>
        <taxon>Gammaproteobacteria</taxon>
        <taxon>Lysobacterales</taxon>
        <taxon>Rhodanobacteraceae</taxon>
        <taxon>Dyella</taxon>
    </lineage>
</organism>
<proteinExistence type="predicted"/>
<dbReference type="SUPFAM" id="SSF56925">
    <property type="entry name" value="OMPA-like"/>
    <property type="match status" value="1"/>
</dbReference>
<protein>
    <submittedName>
        <fullName evidence="4">Outer membrane beta-barrel protein</fullName>
    </submittedName>
</protein>
<comment type="caution">
    <text evidence="4">The sequence shown here is derived from an EMBL/GenBank/DDBJ whole genome shotgun (WGS) entry which is preliminary data.</text>
</comment>
<dbReference type="InterPro" id="IPR011250">
    <property type="entry name" value="OMP/PagP_B-barrel"/>
</dbReference>
<dbReference type="EMBL" id="JADIKF010000040">
    <property type="protein sequence ID" value="MBM7132218.1"/>
    <property type="molecule type" value="Genomic_DNA"/>
</dbReference>
<dbReference type="Proteomes" id="UP001430193">
    <property type="component" value="Unassembled WGS sequence"/>
</dbReference>
<evidence type="ECO:0000313" key="5">
    <source>
        <dbReference type="Proteomes" id="UP001430193"/>
    </source>
</evidence>
<feature type="signal peptide" evidence="2">
    <location>
        <begin position="1"/>
        <end position="22"/>
    </location>
</feature>
<evidence type="ECO:0000256" key="2">
    <source>
        <dbReference type="SAM" id="SignalP"/>
    </source>
</evidence>
<sequence>MRKLVTLAVALTLGTASAAAFADGNVFVNANAGYSDYNFNRSDYSEPGVFTHLRKRDPAGALRVGYRWRSVVDYGVEAGYGYLGQGELKTLSPDGESTRSKQKNRGFLLGGNLNYNITDQWYVSARAGWFRGRNTYSFYDHLTSGGSESFRGTGTATGEYLGVGAGFNVNRHFSLGLAYDTYHTPSTPVRSSNPYFDGSQPIRGTRAGMLSIQGEYRL</sequence>
<gene>
    <name evidence="4" type="ORF">ISS99_22030</name>
</gene>
<dbReference type="Gene3D" id="2.40.160.20">
    <property type="match status" value="1"/>
</dbReference>
<dbReference type="InterPro" id="IPR027385">
    <property type="entry name" value="Beta-barrel_OMP"/>
</dbReference>
<reference evidence="4" key="1">
    <citation type="submission" date="2020-10" db="EMBL/GenBank/DDBJ databases">
        <title>Phylogeny of dyella-like bacteria.</title>
        <authorList>
            <person name="Fu J."/>
        </authorList>
    </citation>
    <scope>NUCLEOTIDE SEQUENCE</scope>
    <source>
        <strain evidence="4">DHON07</strain>
    </source>
</reference>
<feature type="chain" id="PRO_5046936276" evidence="2">
    <location>
        <begin position="23"/>
        <end position="218"/>
    </location>
</feature>
<dbReference type="RefSeq" id="WP_204633735.1">
    <property type="nucleotide sequence ID" value="NZ_BSOC01000001.1"/>
</dbReference>
<keyword evidence="5" id="KW-1185">Reference proteome</keyword>
<evidence type="ECO:0000256" key="1">
    <source>
        <dbReference type="ARBA" id="ARBA00022729"/>
    </source>
</evidence>
<name>A0ABS2KP38_9GAMM</name>
<accession>A0ABS2KP38</accession>
<evidence type="ECO:0000259" key="3">
    <source>
        <dbReference type="Pfam" id="PF13505"/>
    </source>
</evidence>